<accession>A0A0G1CEM7</accession>
<reference evidence="2 3" key="1">
    <citation type="journal article" date="2015" name="Nature">
        <title>rRNA introns, odd ribosomes, and small enigmatic genomes across a large radiation of phyla.</title>
        <authorList>
            <person name="Brown C.T."/>
            <person name="Hug L.A."/>
            <person name="Thomas B.C."/>
            <person name="Sharon I."/>
            <person name="Castelle C.J."/>
            <person name="Singh A."/>
            <person name="Wilkins M.J."/>
            <person name="Williams K.H."/>
            <person name="Banfield J.F."/>
        </authorList>
    </citation>
    <scope>NUCLEOTIDE SEQUENCE [LARGE SCALE GENOMIC DNA]</scope>
</reference>
<dbReference type="Proteomes" id="UP000034543">
    <property type="component" value="Unassembled WGS sequence"/>
</dbReference>
<protein>
    <submittedName>
        <fullName evidence="2">Uncharacterized protein</fullName>
    </submittedName>
</protein>
<evidence type="ECO:0000313" key="3">
    <source>
        <dbReference type="Proteomes" id="UP000034543"/>
    </source>
</evidence>
<comment type="caution">
    <text evidence="2">The sequence shown here is derived from an EMBL/GenBank/DDBJ whole genome shotgun (WGS) entry which is preliminary data.</text>
</comment>
<dbReference type="EMBL" id="LCFB01000026">
    <property type="protein sequence ID" value="KKS84155.1"/>
    <property type="molecule type" value="Genomic_DNA"/>
</dbReference>
<dbReference type="AlphaFoldDB" id="A0A0G1CEM7"/>
<gene>
    <name evidence="2" type="ORF">UV59_C0026G0005</name>
</gene>
<feature type="transmembrane region" description="Helical" evidence="1">
    <location>
        <begin position="15"/>
        <end position="36"/>
    </location>
</feature>
<evidence type="ECO:0000313" key="2">
    <source>
        <dbReference type="EMBL" id="KKS84155.1"/>
    </source>
</evidence>
<keyword evidence="1" id="KW-0472">Membrane</keyword>
<evidence type="ECO:0000256" key="1">
    <source>
        <dbReference type="SAM" id="Phobius"/>
    </source>
</evidence>
<keyword evidence="1" id="KW-0812">Transmembrane</keyword>
<keyword evidence="1" id="KW-1133">Transmembrane helix</keyword>
<name>A0A0G1CEM7_9BACT</name>
<proteinExistence type="predicted"/>
<dbReference type="STRING" id="1618436.UV59_C0026G0005"/>
<organism evidence="2 3">
    <name type="scientific">Candidatus Gottesmanbacteria bacterium GW2011_GWA1_43_11</name>
    <dbReference type="NCBI Taxonomy" id="1618436"/>
    <lineage>
        <taxon>Bacteria</taxon>
        <taxon>Candidatus Gottesmaniibacteriota</taxon>
    </lineage>
</organism>
<sequence length="842" mass="92096">MHADVNLRRRGSADLFSLTILGFLVASFVVGTIAVVSNQSFDIRQRAQTYSTRYSCQSGSCAADPNGEFLSLGECGSSCPAPQPLPSYDCRDDFEGMCVPSNYTCDPGTTITQASGCSSGQKCVPRSSTCYLPIDTPTVCPTSCLNGCILTENNTKECIPYCTAQLNASCQYGCDPSISGGVCKPATSCPTDRCPNGCVGGSTVCNAYCAISCPAGQECLATSEGGICRAASDTQEAIPDSNLPLLESCSQSVWCDNEAGCSCMPECNRQFTHRGNDCGGTKIDTACSTDGGLFTADKLINFDNSKSCQFGGQTQYWCVYSHEKLENNKVRCLSSSEYQRYILNECPANAVGQSQLVNKENAHGCRRYKGEELLWYCPSGSESVGDKLKCLGAGEVPECRKRPFDAVTVDEMLNPNEVSVCIQENGEELVECQYGFIPVGDKLRCIDFGEVWYRKDGASCRPCRESAICEFATVAECLASTDGKVQGDCIQTHCTTSGNTCSNYGFASNNNSCPNNGQCCTKGEQGYNFIDGACVTCNENCQFQSQQQCQDTADLRKQPVSGDSCELHGDDGAFYYFKPGQPYHQTIYSSALGYICVEKICGNDAQTKYCDQKSVLVSDPVYEQVNPAESELMKTEAADLVEQYTQYGVQFEYLDVPGFNPLAVTDQVLSALPENVYKNRKIVYYDSNRSNFSRSFVNRNDRNTMYIEVRCTGNQNCSISAEDVIHEFSHTHEHEEYVSSHCESGTSCSLLEAYNVARKQDEICVGNELDDAKNDCAPNSFAYRDQENFQTIDNPQGHPPDYEQLANATAAYCTDPETLKREQPTVYQALKDTIYEGNDCNL</sequence>